<gene>
    <name evidence="4" type="ORF">BLA60_38645</name>
</gene>
<sequence length="326" mass="35351">MDGMAPRSVVLVAYSGVQLLDVAGPLEVFRAAADVVADSYTVELVANEPVMTSGGLPLTMDGPLPDRADIDTLVVAGGPGVRQALFDERLVAWIRTNAQRSRRVTSVCTGSLLLGRAGLLDGRRATTHWVATGTMSELFPKVSVESDQVFVRDGNVWTSAGVTTGMDLALALVEEDLGRDVALEVARWLVWFVHRPGGQTQFSGPLVDEPSGLLREVQEWVLANLGADLRVDVLAEHAHMSPRNFARIFRREVGLTPGAYVERARVEAARRALLDRSDGVETVAARCGFGTAETMRRAFHRQLGVGPAEYRQRFRRTAHPVGAANT</sequence>
<dbReference type="InterPro" id="IPR052158">
    <property type="entry name" value="INH-QAR"/>
</dbReference>
<organism evidence="4 5">
    <name type="scientific">Actinophytocola xinjiangensis</name>
    <dbReference type="NCBI Taxonomy" id="485602"/>
    <lineage>
        <taxon>Bacteria</taxon>
        <taxon>Bacillati</taxon>
        <taxon>Actinomycetota</taxon>
        <taxon>Actinomycetes</taxon>
        <taxon>Pseudonocardiales</taxon>
        <taxon>Pseudonocardiaceae</taxon>
    </lineage>
</organism>
<evidence type="ECO:0000313" key="5">
    <source>
        <dbReference type="Proteomes" id="UP000185696"/>
    </source>
</evidence>
<dbReference type="Pfam" id="PF12833">
    <property type="entry name" value="HTH_18"/>
    <property type="match status" value="1"/>
</dbReference>
<dbReference type="Proteomes" id="UP000185696">
    <property type="component" value="Unassembled WGS sequence"/>
</dbReference>
<accession>A0A7Z0WDK1</accession>
<keyword evidence="5" id="KW-1185">Reference proteome</keyword>
<dbReference type="CDD" id="cd03137">
    <property type="entry name" value="GATase1_AraC_1"/>
    <property type="match status" value="1"/>
</dbReference>
<dbReference type="PANTHER" id="PTHR43130:SF3">
    <property type="entry name" value="HTH-TYPE TRANSCRIPTIONAL REGULATOR RV1931C"/>
    <property type="match status" value="1"/>
</dbReference>
<protein>
    <submittedName>
        <fullName evidence="4">AraC family transcriptional regulator</fullName>
    </submittedName>
</protein>
<dbReference type="PANTHER" id="PTHR43130">
    <property type="entry name" value="ARAC-FAMILY TRANSCRIPTIONAL REGULATOR"/>
    <property type="match status" value="1"/>
</dbReference>
<feature type="domain" description="HTH araC/xylS-type" evidence="3">
    <location>
        <begin position="215"/>
        <end position="313"/>
    </location>
</feature>
<evidence type="ECO:0000256" key="2">
    <source>
        <dbReference type="ARBA" id="ARBA00023163"/>
    </source>
</evidence>
<dbReference type="EMBL" id="MSIF01000036">
    <property type="protein sequence ID" value="OLF04883.1"/>
    <property type="molecule type" value="Genomic_DNA"/>
</dbReference>
<proteinExistence type="predicted"/>
<dbReference type="Gene3D" id="3.40.50.880">
    <property type="match status" value="1"/>
</dbReference>
<dbReference type="InterPro" id="IPR002818">
    <property type="entry name" value="DJ-1/PfpI"/>
</dbReference>
<dbReference type="AlphaFoldDB" id="A0A7Z0WDK1"/>
<comment type="caution">
    <text evidence="4">The sequence shown here is derived from an EMBL/GenBank/DDBJ whole genome shotgun (WGS) entry which is preliminary data.</text>
</comment>
<keyword evidence="1" id="KW-0805">Transcription regulation</keyword>
<evidence type="ECO:0000259" key="3">
    <source>
        <dbReference type="PROSITE" id="PS01124"/>
    </source>
</evidence>
<dbReference type="GO" id="GO:0043565">
    <property type="term" value="F:sequence-specific DNA binding"/>
    <property type="evidence" value="ECO:0007669"/>
    <property type="project" value="InterPro"/>
</dbReference>
<dbReference type="SUPFAM" id="SSF52317">
    <property type="entry name" value="Class I glutamine amidotransferase-like"/>
    <property type="match status" value="1"/>
</dbReference>
<dbReference type="Gene3D" id="1.10.10.60">
    <property type="entry name" value="Homeodomain-like"/>
    <property type="match status" value="1"/>
</dbReference>
<dbReference type="InterPro" id="IPR018060">
    <property type="entry name" value="HTH_AraC"/>
</dbReference>
<evidence type="ECO:0000313" key="4">
    <source>
        <dbReference type="EMBL" id="OLF04883.1"/>
    </source>
</evidence>
<dbReference type="InterPro" id="IPR029062">
    <property type="entry name" value="Class_I_gatase-like"/>
</dbReference>
<name>A0A7Z0WDK1_9PSEU</name>
<dbReference type="GO" id="GO:0003700">
    <property type="term" value="F:DNA-binding transcription factor activity"/>
    <property type="evidence" value="ECO:0007669"/>
    <property type="project" value="InterPro"/>
</dbReference>
<dbReference type="Pfam" id="PF01965">
    <property type="entry name" value="DJ-1_PfpI"/>
    <property type="match status" value="1"/>
</dbReference>
<reference evidence="4 5" key="1">
    <citation type="submission" date="2016-12" db="EMBL/GenBank/DDBJ databases">
        <title>The draft genome sequence of Actinophytocola xinjiangensis.</title>
        <authorList>
            <person name="Wang W."/>
            <person name="Yuan L."/>
        </authorList>
    </citation>
    <scope>NUCLEOTIDE SEQUENCE [LARGE SCALE GENOMIC DNA]</scope>
    <source>
        <strain evidence="4 5">CGMCC 4.4663</strain>
    </source>
</reference>
<evidence type="ECO:0000256" key="1">
    <source>
        <dbReference type="ARBA" id="ARBA00023015"/>
    </source>
</evidence>
<dbReference type="InterPro" id="IPR009057">
    <property type="entry name" value="Homeodomain-like_sf"/>
</dbReference>
<keyword evidence="2" id="KW-0804">Transcription</keyword>
<dbReference type="SMART" id="SM00342">
    <property type="entry name" value="HTH_ARAC"/>
    <property type="match status" value="1"/>
</dbReference>
<dbReference type="SUPFAM" id="SSF46689">
    <property type="entry name" value="Homeodomain-like"/>
    <property type="match status" value="2"/>
</dbReference>
<dbReference type="PROSITE" id="PS01124">
    <property type="entry name" value="HTH_ARAC_FAMILY_2"/>
    <property type="match status" value="1"/>
</dbReference>